<keyword evidence="3" id="KW-1185">Reference proteome</keyword>
<sequence length="85" mass="9476">LKEQVLTNLADQLLQKRVTAGGCVSGGGHKLYCSKNLPREKMEEKDKGSAQHHKDPGKEKGLHCRSQDVENCSHIATMRDHNQLI</sequence>
<organism evidence="2 3">
    <name type="scientific">Scyliorhinus torazame</name>
    <name type="common">Cloudy catshark</name>
    <name type="synonym">Catulus torazame</name>
    <dbReference type="NCBI Taxonomy" id="75743"/>
    <lineage>
        <taxon>Eukaryota</taxon>
        <taxon>Metazoa</taxon>
        <taxon>Chordata</taxon>
        <taxon>Craniata</taxon>
        <taxon>Vertebrata</taxon>
        <taxon>Chondrichthyes</taxon>
        <taxon>Elasmobranchii</taxon>
        <taxon>Galeomorphii</taxon>
        <taxon>Galeoidea</taxon>
        <taxon>Carcharhiniformes</taxon>
        <taxon>Scyliorhinidae</taxon>
        <taxon>Scyliorhinus</taxon>
    </lineage>
</organism>
<evidence type="ECO:0000256" key="1">
    <source>
        <dbReference type="SAM" id="MobiDB-lite"/>
    </source>
</evidence>
<gene>
    <name evidence="2" type="ORF">scyTo_0015118</name>
</gene>
<feature type="non-terminal residue" evidence="2">
    <location>
        <position position="1"/>
    </location>
</feature>
<comment type="caution">
    <text evidence="2">The sequence shown here is derived from an EMBL/GenBank/DDBJ whole genome shotgun (WGS) entry which is preliminary data.</text>
</comment>
<protein>
    <submittedName>
        <fullName evidence="2">Uncharacterized protein</fullName>
    </submittedName>
</protein>
<dbReference type="EMBL" id="BFAA01008415">
    <property type="protein sequence ID" value="GCB67443.1"/>
    <property type="molecule type" value="Genomic_DNA"/>
</dbReference>
<evidence type="ECO:0000313" key="3">
    <source>
        <dbReference type="Proteomes" id="UP000288216"/>
    </source>
</evidence>
<reference evidence="2 3" key="1">
    <citation type="journal article" date="2018" name="Nat. Ecol. Evol.">
        <title>Shark genomes provide insights into elasmobranch evolution and the origin of vertebrates.</title>
        <authorList>
            <person name="Hara Y"/>
            <person name="Yamaguchi K"/>
            <person name="Onimaru K"/>
            <person name="Kadota M"/>
            <person name="Koyanagi M"/>
            <person name="Keeley SD"/>
            <person name="Tatsumi K"/>
            <person name="Tanaka K"/>
            <person name="Motone F"/>
            <person name="Kageyama Y"/>
            <person name="Nozu R"/>
            <person name="Adachi N"/>
            <person name="Nishimura O"/>
            <person name="Nakagawa R"/>
            <person name="Tanegashima C"/>
            <person name="Kiyatake I"/>
            <person name="Matsumoto R"/>
            <person name="Murakumo K"/>
            <person name="Nishida K"/>
            <person name="Terakita A"/>
            <person name="Kuratani S"/>
            <person name="Sato K"/>
            <person name="Hyodo S Kuraku.S."/>
        </authorList>
    </citation>
    <scope>NUCLEOTIDE SEQUENCE [LARGE SCALE GENOMIC DNA]</scope>
</reference>
<feature type="compositionally biased region" description="Basic and acidic residues" evidence="1">
    <location>
        <begin position="37"/>
        <end position="64"/>
    </location>
</feature>
<accession>A0A401P2W2</accession>
<proteinExistence type="predicted"/>
<feature type="region of interest" description="Disordered" evidence="1">
    <location>
        <begin position="35"/>
        <end position="64"/>
    </location>
</feature>
<dbReference type="Proteomes" id="UP000288216">
    <property type="component" value="Unassembled WGS sequence"/>
</dbReference>
<evidence type="ECO:0000313" key="2">
    <source>
        <dbReference type="EMBL" id="GCB67443.1"/>
    </source>
</evidence>
<dbReference type="AlphaFoldDB" id="A0A401P2W2"/>
<name>A0A401P2W2_SCYTO</name>